<reference evidence="2 3" key="1">
    <citation type="submission" date="2021-10" db="EMBL/GenBank/DDBJ databases">
        <title>Anaerobic single-cell dispensing facilitates the cultivation of human gut bacteria.</title>
        <authorList>
            <person name="Afrizal A."/>
        </authorList>
    </citation>
    <scope>NUCLEOTIDE SEQUENCE [LARGE SCALE GENOMIC DNA]</scope>
    <source>
        <strain evidence="2 3">CLA-AA-H277</strain>
    </source>
</reference>
<evidence type="ECO:0000256" key="1">
    <source>
        <dbReference type="SAM" id="MobiDB-lite"/>
    </source>
</evidence>
<organism evidence="2 3">
    <name type="scientific">Fusicatenibacter faecihominis</name>
    <dbReference type="NCBI Taxonomy" id="2881276"/>
    <lineage>
        <taxon>Bacteria</taxon>
        <taxon>Bacillati</taxon>
        <taxon>Bacillota</taxon>
        <taxon>Clostridia</taxon>
        <taxon>Lachnospirales</taxon>
        <taxon>Lachnospiraceae</taxon>
        <taxon>Fusicatenibacter</taxon>
    </lineage>
</organism>
<dbReference type="Proteomes" id="UP001197875">
    <property type="component" value="Unassembled WGS sequence"/>
</dbReference>
<evidence type="ECO:0000313" key="2">
    <source>
        <dbReference type="EMBL" id="MCC2191410.1"/>
    </source>
</evidence>
<evidence type="ECO:0000313" key="3">
    <source>
        <dbReference type="Proteomes" id="UP001197875"/>
    </source>
</evidence>
<proteinExistence type="predicted"/>
<name>A0AAE3DVR9_9FIRM</name>
<dbReference type="AlphaFoldDB" id="A0AAE3DVR9"/>
<feature type="region of interest" description="Disordered" evidence="1">
    <location>
        <begin position="72"/>
        <end position="101"/>
    </location>
</feature>
<dbReference type="EMBL" id="JAJEPR010000053">
    <property type="protein sequence ID" value="MCC2191410.1"/>
    <property type="molecule type" value="Genomic_DNA"/>
</dbReference>
<comment type="caution">
    <text evidence="2">The sequence shown here is derived from an EMBL/GenBank/DDBJ whole genome shotgun (WGS) entry which is preliminary data.</text>
</comment>
<dbReference type="RefSeq" id="WP_227616274.1">
    <property type="nucleotide sequence ID" value="NZ_JAJEPR010000053.1"/>
</dbReference>
<gene>
    <name evidence="2" type="ORF">LKD71_16720</name>
</gene>
<keyword evidence="3" id="KW-1185">Reference proteome</keyword>
<accession>A0AAE3DVR9</accession>
<sequence length="461" mass="51351">MERKIGSAILKGSMLLAAMFLMEGSVYPVQAEEYSTFGTFSPDHFPAAAKEGETIEEESEVLSLGEKISRFGTGNGLSGSPGKIPSRADEKETQGTEFQDQADSTAFVPQTYKVADISDPLIRKTVARAYVPSDYTVDGENIWCGKWQSLGAPAQVYLTAMSPDQNTVLGYYSLVCYEEILEYSQNGTSLSEQQDGVFDSTTMTPMLRFMMADTYCDYLAKAILPGQQLEFCKQEEITEEAQKQMDEKAEELYQQSSQLFQGTGYNVDGTYAGVAQREYNVSLNAYPFKLVITTAVEGTQMSFTDEFAYNMGTMNSSFIAWDSPSVFFMLTPENGYEGQKAVYEQFVLNTRVSDQFLQALFRVRDQITQAVIQQNGSSMEQLSGDFQSSMSSSMGSEDTYTTEEKFSDYIFDQNDYTLSNGDHIKVPTSYEYVYEGDDGNVYVSDSSFDQPGGSTQLYPNE</sequence>
<protein>
    <submittedName>
        <fullName evidence="2">Uncharacterized protein</fullName>
    </submittedName>
</protein>